<dbReference type="InterPro" id="IPR005631">
    <property type="entry name" value="SDH"/>
</dbReference>
<sequence length="85" mass="10089">MDDRRKRILYRAKLRGMKETDLILGGFAEEFLAGMSDIELDQFETLLEEPDAHIMDWLFNRKPVPAEYDTPIMTRLKDFRLMPPE</sequence>
<evidence type="ECO:0000256" key="3">
    <source>
        <dbReference type="ARBA" id="ARBA00023186"/>
    </source>
</evidence>
<evidence type="ECO:0000256" key="1">
    <source>
        <dbReference type="ARBA" id="ARBA00008571"/>
    </source>
</evidence>
<organism evidence="4 5">
    <name type="scientific">Rhodospira trueperi</name>
    <dbReference type="NCBI Taxonomy" id="69960"/>
    <lineage>
        <taxon>Bacteria</taxon>
        <taxon>Pseudomonadati</taxon>
        <taxon>Pseudomonadota</taxon>
        <taxon>Alphaproteobacteria</taxon>
        <taxon>Rhodospirillales</taxon>
        <taxon>Rhodospirillaceae</taxon>
        <taxon>Rhodospira</taxon>
    </lineage>
</organism>
<reference evidence="4 5" key="1">
    <citation type="submission" date="2016-10" db="EMBL/GenBank/DDBJ databases">
        <authorList>
            <person name="de Groot N.N."/>
        </authorList>
    </citation>
    <scope>NUCLEOTIDE SEQUENCE [LARGE SCALE GENOMIC DNA]</scope>
    <source>
        <strain evidence="4 5">ATCC 700224</strain>
    </source>
</reference>
<keyword evidence="3" id="KW-0143">Chaperone</keyword>
<dbReference type="GO" id="GO:0006099">
    <property type="term" value="P:tricarboxylic acid cycle"/>
    <property type="evidence" value="ECO:0007669"/>
    <property type="project" value="TreeGrafter"/>
</dbReference>
<dbReference type="STRING" id="69960.SAMN05421720_103142"/>
<proteinExistence type="inferred from homology"/>
<dbReference type="EMBL" id="FNAP01000003">
    <property type="protein sequence ID" value="SDE08891.1"/>
    <property type="molecule type" value="Genomic_DNA"/>
</dbReference>
<dbReference type="AlphaFoldDB" id="A0A1G7A2C3"/>
<protein>
    <recommendedName>
        <fullName evidence="2">FAD assembly factor SdhE</fullName>
    </recommendedName>
</protein>
<evidence type="ECO:0000313" key="5">
    <source>
        <dbReference type="Proteomes" id="UP000199412"/>
    </source>
</evidence>
<dbReference type="Gene3D" id="1.10.150.250">
    <property type="entry name" value="Flavinator of succinate dehydrogenase"/>
    <property type="match status" value="1"/>
</dbReference>
<evidence type="ECO:0000256" key="2">
    <source>
        <dbReference type="ARBA" id="ARBA00019418"/>
    </source>
</evidence>
<evidence type="ECO:0000313" key="4">
    <source>
        <dbReference type="EMBL" id="SDE08891.1"/>
    </source>
</evidence>
<dbReference type="OrthoDB" id="9807264at2"/>
<dbReference type="Proteomes" id="UP000199412">
    <property type="component" value="Unassembled WGS sequence"/>
</dbReference>
<comment type="similarity">
    <text evidence="1">Belongs to the SdhE FAD assembly factor family.</text>
</comment>
<dbReference type="SUPFAM" id="SSF109910">
    <property type="entry name" value="YgfY-like"/>
    <property type="match status" value="1"/>
</dbReference>
<dbReference type="Pfam" id="PF03937">
    <property type="entry name" value="Sdh5"/>
    <property type="match status" value="1"/>
</dbReference>
<dbReference type="FunFam" id="1.10.150.250:FF:000002">
    <property type="entry name" value="Succinate dehydrogenase assembly factor 2, mitochondrial"/>
    <property type="match status" value="1"/>
</dbReference>
<gene>
    <name evidence="4" type="ORF">SAMN05421720_103142</name>
</gene>
<dbReference type="PANTHER" id="PTHR12469:SF2">
    <property type="entry name" value="SUCCINATE DEHYDROGENASE ASSEMBLY FACTOR 2, MITOCHONDRIAL"/>
    <property type="match status" value="1"/>
</dbReference>
<dbReference type="PANTHER" id="PTHR12469">
    <property type="entry name" value="PROTEIN EMI5 HOMOLOG, MITOCHONDRIAL"/>
    <property type="match status" value="1"/>
</dbReference>
<accession>A0A1G7A2C3</accession>
<keyword evidence="5" id="KW-1185">Reference proteome</keyword>
<dbReference type="InterPro" id="IPR036714">
    <property type="entry name" value="SDH_sf"/>
</dbReference>
<name>A0A1G7A2C3_9PROT</name>